<evidence type="ECO:0000313" key="1">
    <source>
        <dbReference type="EnsemblMetazoa" id="CJA41418.1"/>
    </source>
</evidence>
<dbReference type="AlphaFoldDB" id="A0A8R1EVM3"/>
<keyword evidence="2" id="KW-1185">Reference proteome</keyword>
<name>A0A8R1EVM3_CAEJA</name>
<sequence>MALYAWFILFAPPDEYKNLPTSDIFKTFQSFAMKFFQFVFLLFALFQLVAAQEAVSAKDNNVNLGQLVDPARVKRDATEKPLGRKMIIIF</sequence>
<reference evidence="2" key="1">
    <citation type="submission" date="2010-08" db="EMBL/GenBank/DDBJ databases">
        <authorList>
            <consortium name="Caenorhabditis japonica Sequencing Consortium"/>
            <person name="Wilson R.K."/>
        </authorList>
    </citation>
    <scope>NUCLEOTIDE SEQUENCE [LARGE SCALE GENOMIC DNA]</scope>
    <source>
        <strain evidence="2">DF5081</strain>
    </source>
</reference>
<dbReference type="EnsemblMetazoa" id="CJA41418.1">
    <property type="protein sequence ID" value="CJA41418.1"/>
    <property type="gene ID" value="WBGene00217266"/>
</dbReference>
<proteinExistence type="predicted"/>
<accession>A0A8R1EVM3</accession>
<dbReference type="Proteomes" id="UP000005237">
    <property type="component" value="Unassembled WGS sequence"/>
</dbReference>
<reference evidence="1" key="2">
    <citation type="submission" date="2022-06" db="UniProtKB">
        <authorList>
            <consortium name="EnsemblMetazoa"/>
        </authorList>
    </citation>
    <scope>IDENTIFICATION</scope>
    <source>
        <strain evidence="1">DF5081</strain>
    </source>
</reference>
<organism evidence="1 2">
    <name type="scientific">Caenorhabditis japonica</name>
    <dbReference type="NCBI Taxonomy" id="281687"/>
    <lineage>
        <taxon>Eukaryota</taxon>
        <taxon>Metazoa</taxon>
        <taxon>Ecdysozoa</taxon>
        <taxon>Nematoda</taxon>
        <taxon>Chromadorea</taxon>
        <taxon>Rhabditida</taxon>
        <taxon>Rhabditina</taxon>
        <taxon>Rhabditomorpha</taxon>
        <taxon>Rhabditoidea</taxon>
        <taxon>Rhabditidae</taxon>
        <taxon>Peloderinae</taxon>
        <taxon>Caenorhabditis</taxon>
    </lineage>
</organism>
<protein>
    <submittedName>
        <fullName evidence="1">Uncharacterized protein</fullName>
    </submittedName>
</protein>
<evidence type="ECO:0000313" key="2">
    <source>
        <dbReference type="Proteomes" id="UP000005237"/>
    </source>
</evidence>